<dbReference type="GO" id="GO:0005524">
    <property type="term" value="F:ATP binding"/>
    <property type="evidence" value="ECO:0007669"/>
    <property type="project" value="UniProtKB-UniRule"/>
</dbReference>
<feature type="coiled-coil region" evidence="8">
    <location>
        <begin position="647"/>
        <end position="681"/>
    </location>
</feature>
<evidence type="ECO:0000256" key="1">
    <source>
        <dbReference type="ARBA" id="ARBA00022701"/>
    </source>
</evidence>
<dbReference type="PANTHER" id="PTHR37739">
    <property type="entry name" value="KINESIN-LIKE PROTEIN KIN-12D"/>
    <property type="match status" value="1"/>
</dbReference>
<evidence type="ECO:0000256" key="8">
    <source>
        <dbReference type="SAM" id="Coils"/>
    </source>
</evidence>
<keyword evidence="1" id="KW-0493">Microtubule</keyword>
<keyword evidence="4 8" id="KW-0175">Coiled coil</keyword>
<organism evidence="11 12">
    <name type="scientific">Ficus carica</name>
    <name type="common">Common fig</name>
    <dbReference type="NCBI Taxonomy" id="3494"/>
    <lineage>
        <taxon>Eukaryota</taxon>
        <taxon>Viridiplantae</taxon>
        <taxon>Streptophyta</taxon>
        <taxon>Embryophyta</taxon>
        <taxon>Tracheophyta</taxon>
        <taxon>Spermatophyta</taxon>
        <taxon>Magnoliopsida</taxon>
        <taxon>eudicotyledons</taxon>
        <taxon>Gunneridae</taxon>
        <taxon>Pentapetalae</taxon>
        <taxon>rosids</taxon>
        <taxon>fabids</taxon>
        <taxon>Rosales</taxon>
        <taxon>Moraceae</taxon>
        <taxon>Ficeae</taxon>
        <taxon>Ficus</taxon>
    </lineage>
</organism>
<dbReference type="InterPro" id="IPR019821">
    <property type="entry name" value="Kinesin_motor_CS"/>
</dbReference>
<dbReference type="GO" id="GO:0005874">
    <property type="term" value="C:microtubule"/>
    <property type="evidence" value="ECO:0007669"/>
    <property type="project" value="UniProtKB-KW"/>
</dbReference>
<dbReference type="Gene3D" id="3.40.850.10">
    <property type="entry name" value="Kinesin motor domain"/>
    <property type="match status" value="1"/>
</dbReference>
<proteinExistence type="inferred from homology"/>
<dbReference type="InterPro" id="IPR044986">
    <property type="entry name" value="KIF15/KIN-12"/>
</dbReference>
<dbReference type="InterPro" id="IPR001752">
    <property type="entry name" value="Kinesin_motor_dom"/>
</dbReference>
<dbReference type="GO" id="GO:0003777">
    <property type="term" value="F:microtubule motor activity"/>
    <property type="evidence" value="ECO:0007669"/>
    <property type="project" value="InterPro"/>
</dbReference>
<dbReference type="InterPro" id="IPR036961">
    <property type="entry name" value="Kinesin_motor_dom_sf"/>
</dbReference>
<sequence>MYYSLSLLMLNFDGLIDFGSGTTGCQLTDCVVFAPLIKLCLAVMVIIRIRPLSSTEISLQGYAKCIRQESFQTITWTGHPESRFTFDLVADENVCQEKLFKVAGVPMVDNCMGGYNSCMFAYGQTGSGKTHTMLGDIEGGTRRHSVNCGMTPRVFEYLFSRIQKEKEARRDEKLKFTCKCSFLEIYNEQIFDLLDPSSINLQLREDVKKGVYVENLKEVEAMSARDVMQQLIQGSTNRKVAATNMNRASSRSHSVFTCIIESKWESQGVTHHRFARLNLVDLAGSERQKSSGAEGERLKEATNINKSLSTLGLVIMNLVNMSNGKSLHVPYRDSKLTFLLQDSLGGNSKTIIISNISPSSCCSLETLSTLKFAQRAKFIKNNAIVNEDASGDVIAMRMQIQQLKKEVSRLQGLVGGVVETHDNDTLAISFPGSPGCFKWEGPNGSFSPLTSGKRMSQKKDYEVALVGAFRREKDKDIALQALAAENQAVLQLAKQREDEIQGLRMRVRFREAGLKRLEAVASGKISAETHLLKEKEEHLKEIEVLRTQVNRNQEVTRLKSFYEEGEREMMNEQILVLQNKLLEALDWKLMHESDSSTVQKTSSQLTEELLGDDLLISNKEPGLPWQSSINEENEFLRMQAIQNKAEMDALRKNLELCFEEKEKLERSVDDLVTKLEEERSSKAMKQVMLQVEHSSLSTDMPMINFGDQTELKAMVDAIAAASQREAEAHETAIVLSKENDELRMKLKVLLDDNNKLIELYERATAECNKRSIDEPKSAQGGSEAHNNCGVELNNDSEVEVNKVENLEHQLMEMHEENEKLLGLYERAMQERDELKRMLSSGGEKSVEMRREFDCDEKVVEVDGEGTTSESPVSLEASYLIGETSHPGLNTQSGGQDHKLENPTLCEEVKDSIEETGFSEAEVKEGLSLADDDIDMCTEETDDSRLNLQDRAGLPPVGPQQESGNLNGEGTSSAMETEPLNSVTAMVSEELDLVRMKLQRADQQLVDSAKAVTLFSSLEKLISEIGKLSRETETMEDAIQNKRQLFESLKLHSSEIEERRVVIQKKLSALKYSLSSLSSSVAYFEQREARAVSRVNASTLYLEQKRKELAHLQSKKDEIQASLSKTKQSEVELSNCLARLKLKLEEEKRKQESEKVLFAIDNIEKVDPVQKNWQLGGKATELLKSEEEKTKLQAELKLSQERLGVLRKEVENLNRKSVKVDSAIQAVEAEIQKGSWLVEDTELALQGALQEKKTLLEMRDNGRAEIESMIVEYLQHMFEADLKEAEMKELEEELQVQLKRIEELREAKAVAAEKTTQLVETGPHSCFRSEKIEQELQCARTSVVEARLLLESKNN</sequence>
<dbReference type="Pfam" id="PF00225">
    <property type="entry name" value="Kinesin"/>
    <property type="match status" value="1"/>
</dbReference>
<keyword evidence="5 7" id="KW-0505">Motor protein</keyword>
<evidence type="ECO:0000256" key="6">
    <source>
        <dbReference type="ARBA" id="ARBA00034488"/>
    </source>
</evidence>
<evidence type="ECO:0000256" key="5">
    <source>
        <dbReference type="ARBA" id="ARBA00023175"/>
    </source>
</evidence>
<keyword evidence="3 7" id="KW-0067">ATP-binding</keyword>
<feature type="coiled-coil region" evidence="8">
    <location>
        <begin position="386"/>
        <end position="413"/>
    </location>
</feature>
<feature type="coiled-coil region" evidence="8">
    <location>
        <begin position="739"/>
        <end position="766"/>
    </location>
</feature>
<dbReference type="InterPro" id="IPR027417">
    <property type="entry name" value="P-loop_NTPase"/>
</dbReference>
<evidence type="ECO:0000256" key="2">
    <source>
        <dbReference type="ARBA" id="ARBA00022741"/>
    </source>
</evidence>
<comment type="similarity">
    <text evidence="6">Belongs to the TRAFAC class myosin-kinesin ATPase superfamily. Kinesin family. KIN-12 subfamily.</text>
</comment>
<dbReference type="GO" id="GO:0008017">
    <property type="term" value="F:microtubule binding"/>
    <property type="evidence" value="ECO:0007669"/>
    <property type="project" value="InterPro"/>
</dbReference>
<name>A0AA88A759_FICCA</name>
<dbReference type="FunFam" id="3.40.850.10:FF:000033">
    <property type="entry name" value="Kinesin-like protein KIN-12E"/>
    <property type="match status" value="1"/>
</dbReference>
<dbReference type="PROSITE" id="PS00411">
    <property type="entry name" value="KINESIN_MOTOR_1"/>
    <property type="match status" value="1"/>
</dbReference>
<dbReference type="PROSITE" id="PS50067">
    <property type="entry name" value="KINESIN_MOTOR_2"/>
    <property type="match status" value="1"/>
</dbReference>
<dbReference type="SMART" id="SM00129">
    <property type="entry name" value="KISc"/>
    <property type="match status" value="1"/>
</dbReference>
<protein>
    <recommendedName>
        <fullName evidence="10">Kinesin motor domain-containing protein</fullName>
    </recommendedName>
</protein>
<accession>A0AA88A759</accession>
<feature type="coiled-coil region" evidence="8">
    <location>
        <begin position="796"/>
        <end position="837"/>
    </location>
</feature>
<evidence type="ECO:0000313" key="11">
    <source>
        <dbReference type="EMBL" id="GMN46955.1"/>
    </source>
</evidence>
<comment type="caution">
    <text evidence="11">The sequence shown here is derived from an EMBL/GenBank/DDBJ whole genome shotgun (WGS) entry which is preliminary data.</text>
</comment>
<dbReference type="PRINTS" id="PR00380">
    <property type="entry name" value="KINESINHEAVY"/>
</dbReference>
<feature type="coiled-coil region" evidence="8">
    <location>
        <begin position="1181"/>
        <end position="1229"/>
    </location>
</feature>
<reference evidence="11" key="1">
    <citation type="submission" date="2023-07" db="EMBL/GenBank/DDBJ databases">
        <title>draft genome sequence of fig (Ficus carica).</title>
        <authorList>
            <person name="Takahashi T."/>
            <person name="Nishimura K."/>
        </authorList>
    </citation>
    <scope>NUCLEOTIDE SEQUENCE</scope>
</reference>
<keyword evidence="12" id="KW-1185">Reference proteome</keyword>
<dbReference type="SUPFAM" id="SSF52540">
    <property type="entry name" value="P-loop containing nucleoside triphosphate hydrolases"/>
    <property type="match status" value="1"/>
</dbReference>
<feature type="compositionally biased region" description="Polar residues" evidence="9">
    <location>
        <begin position="959"/>
        <end position="974"/>
    </location>
</feature>
<keyword evidence="2 7" id="KW-0547">Nucleotide-binding</keyword>
<evidence type="ECO:0000256" key="3">
    <source>
        <dbReference type="ARBA" id="ARBA00022840"/>
    </source>
</evidence>
<dbReference type="Proteomes" id="UP001187192">
    <property type="component" value="Unassembled WGS sequence"/>
</dbReference>
<gene>
    <name evidence="11" type="ORF">TIFTF001_016132</name>
</gene>
<evidence type="ECO:0000313" key="12">
    <source>
        <dbReference type="Proteomes" id="UP001187192"/>
    </source>
</evidence>
<feature type="binding site" evidence="7">
    <location>
        <begin position="123"/>
        <end position="130"/>
    </location>
    <ligand>
        <name>ATP</name>
        <dbReference type="ChEBI" id="CHEBI:30616"/>
    </ligand>
</feature>
<evidence type="ECO:0000256" key="4">
    <source>
        <dbReference type="ARBA" id="ARBA00023054"/>
    </source>
</evidence>
<feature type="domain" description="Kinesin motor" evidence="10">
    <location>
        <begin position="42"/>
        <end position="379"/>
    </location>
</feature>
<dbReference type="PANTHER" id="PTHR37739:SF14">
    <property type="entry name" value="KINESIN-LIKE PROTEIN KIN-12E"/>
    <property type="match status" value="1"/>
</dbReference>
<feature type="coiled-coil region" evidence="8">
    <location>
        <begin position="1272"/>
        <end position="1313"/>
    </location>
</feature>
<dbReference type="GO" id="GO:0007018">
    <property type="term" value="P:microtubule-based movement"/>
    <property type="evidence" value="ECO:0007669"/>
    <property type="project" value="InterPro"/>
</dbReference>
<evidence type="ECO:0000259" key="10">
    <source>
        <dbReference type="PROSITE" id="PS50067"/>
    </source>
</evidence>
<evidence type="ECO:0000256" key="9">
    <source>
        <dbReference type="SAM" id="MobiDB-lite"/>
    </source>
</evidence>
<feature type="coiled-coil region" evidence="8">
    <location>
        <begin position="1101"/>
        <end position="1156"/>
    </location>
</feature>
<evidence type="ECO:0000256" key="7">
    <source>
        <dbReference type="PROSITE-ProRule" id="PRU00283"/>
    </source>
</evidence>
<feature type="region of interest" description="Disordered" evidence="9">
    <location>
        <begin position="947"/>
        <end position="974"/>
    </location>
</feature>
<dbReference type="EMBL" id="BTGU01000024">
    <property type="protein sequence ID" value="GMN46955.1"/>
    <property type="molecule type" value="Genomic_DNA"/>
</dbReference>